<evidence type="ECO:0000313" key="1">
    <source>
        <dbReference type="EMBL" id="KAB2608632.1"/>
    </source>
</evidence>
<dbReference type="AlphaFoldDB" id="A0A5N5G5C4"/>
<reference evidence="1 2" key="3">
    <citation type="submission" date="2019-11" db="EMBL/GenBank/DDBJ databases">
        <title>A de novo genome assembly of a pear dwarfing rootstock.</title>
        <authorList>
            <person name="Wang F."/>
            <person name="Wang J."/>
            <person name="Li S."/>
            <person name="Zhang Y."/>
            <person name="Fang M."/>
            <person name="Ma L."/>
            <person name="Zhao Y."/>
            <person name="Jiang S."/>
        </authorList>
    </citation>
    <scope>NUCLEOTIDE SEQUENCE [LARGE SCALE GENOMIC DNA]</scope>
    <source>
        <strain evidence="1">S2</strain>
        <tissue evidence="1">Leaf</tissue>
    </source>
</reference>
<reference evidence="2" key="2">
    <citation type="submission" date="2019-10" db="EMBL/GenBank/DDBJ databases">
        <title>A de novo genome assembly of a pear dwarfing rootstock.</title>
        <authorList>
            <person name="Wang F."/>
            <person name="Wang J."/>
            <person name="Li S."/>
            <person name="Zhang Y."/>
            <person name="Fang M."/>
            <person name="Ma L."/>
            <person name="Zhao Y."/>
            <person name="Jiang S."/>
        </authorList>
    </citation>
    <scope>NUCLEOTIDE SEQUENCE [LARGE SCALE GENOMIC DNA]</scope>
</reference>
<evidence type="ECO:0000313" key="2">
    <source>
        <dbReference type="Proteomes" id="UP000327157"/>
    </source>
</evidence>
<organism evidence="1 2">
    <name type="scientific">Pyrus ussuriensis x Pyrus communis</name>
    <dbReference type="NCBI Taxonomy" id="2448454"/>
    <lineage>
        <taxon>Eukaryota</taxon>
        <taxon>Viridiplantae</taxon>
        <taxon>Streptophyta</taxon>
        <taxon>Embryophyta</taxon>
        <taxon>Tracheophyta</taxon>
        <taxon>Spermatophyta</taxon>
        <taxon>Magnoliopsida</taxon>
        <taxon>eudicotyledons</taxon>
        <taxon>Gunneridae</taxon>
        <taxon>Pentapetalae</taxon>
        <taxon>rosids</taxon>
        <taxon>fabids</taxon>
        <taxon>Rosales</taxon>
        <taxon>Rosaceae</taxon>
        <taxon>Amygdaloideae</taxon>
        <taxon>Maleae</taxon>
        <taxon>Pyrus</taxon>
    </lineage>
</organism>
<proteinExistence type="predicted"/>
<sequence length="67" mass="7144">MGGIFSKKGASGFSSWSTAKQVTEGIDGTGLMPLLQFHSLSLTSYTIEAQVVLGRRHLGFLHCAVSM</sequence>
<comment type="caution">
    <text evidence="1">The sequence shown here is derived from an EMBL/GenBank/DDBJ whole genome shotgun (WGS) entry which is preliminary data.</text>
</comment>
<dbReference type="Proteomes" id="UP000327157">
    <property type="component" value="Chromosome 14"/>
</dbReference>
<dbReference type="EMBL" id="SMOL01000553">
    <property type="protein sequence ID" value="KAB2608632.1"/>
    <property type="molecule type" value="Genomic_DNA"/>
</dbReference>
<keyword evidence="2" id="KW-1185">Reference proteome</keyword>
<gene>
    <name evidence="1" type="ORF">D8674_011800</name>
</gene>
<reference evidence="1 2" key="1">
    <citation type="submission" date="2019-09" db="EMBL/GenBank/DDBJ databases">
        <authorList>
            <person name="Ou C."/>
        </authorList>
    </citation>
    <scope>NUCLEOTIDE SEQUENCE [LARGE SCALE GENOMIC DNA]</scope>
    <source>
        <strain evidence="1">S2</strain>
        <tissue evidence="1">Leaf</tissue>
    </source>
</reference>
<dbReference type="OrthoDB" id="191139at2759"/>
<accession>A0A5N5G5C4</accession>
<name>A0A5N5G5C4_9ROSA</name>
<protein>
    <submittedName>
        <fullName evidence="1">Short-chain dehydrogenase TIC 32</fullName>
    </submittedName>
</protein>